<protein>
    <submittedName>
        <fullName evidence="2">NAD(P)/FAD-dependent oxidoreductase</fullName>
    </submittedName>
</protein>
<dbReference type="GO" id="GO:0071949">
    <property type="term" value="F:FAD binding"/>
    <property type="evidence" value="ECO:0007669"/>
    <property type="project" value="InterPro"/>
</dbReference>
<dbReference type="Pfam" id="PF01494">
    <property type="entry name" value="FAD_binding_3"/>
    <property type="match status" value="1"/>
</dbReference>
<dbReference type="InterPro" id="IPR036188">
    <property type="entry name" value="FAD/NAD-bd_sf"/>
</dbReference>
<dbReference type="Proteomes" id="UP000252405">
    <property type="component" value="Unassembled WGS sequence"/>
</dbReference>
<proteinExistence type="predicted"/>
<dbReference type="InterPro" id="IPR050816">
    <property type="entry name" value="Flavin-dep_Halogenase_NPB"/>
</dbReference>
<name>A0A368U3I5_9GAMM</name>
<accession>A0A368U3I5</accession>
<feature type="domain" description="FAD-binding" evidence="1">
    <location>
        <begin position="18"/>
        <end position="209"/>
    </location>
</feature>
<dbReference type="PANTHER" id="PTHR43747">
    <property type="entry name" value="FAD-BINDING PROTEIN"/>
    <property type="match status" value="1"/>
</dbReference>
<dbReference type="RefSeq" id="WP_114477169.1">
    <property type="nucleotide sequence ID" value="NZ_QPII01000001.1"/>
</dbReference>
<dbReference type="EMBL" id="QPII01000001">
    <property type="protein sequence ID" value="RCV91719.1"/>
    <property type="molecule type" value="Genomic_DNA"/>
</dbReference>
<dbReference type="InterPro" id="IPR002938">
    <property type="entry name" value="FAD-bd"/>
</dbReference>
<dbReference type="Gene3D" id="3.50.50.60">
    <property type="entry name" value="FAD/NAD(P)-binding domain"/>
    <property type="match status" value="1"/>
</dbReference>
<organism evidence="2 3">
    <name type="scientific">Billgrantia montanilacus</name>
    <dbReference type="NCBI Taxonomy" id="2282305"/>
    <lineage>
        <taxon>Bacteria</taxon>
        <taxon>Pseudomonadati</taxon>
        <taxon>Pseudomonadota</taxon>
        <taxon>Gammaproteobacteria</taxon>
        <taxon>Oceanospirillales</taxon>
        <taxon>Halomonadaceae</taxon>
        <taxon>Billgrantia</taxon>
    </lineage>
</organism>
<comment type="caution">
    <text evidence="2">The sequence shown here is derived from an EMBL/GenBank/DDBJ whole genome shotgun (WGS) entry which is preliminary data.</text>
</comment>
<sequence>MPDAEISSSTAQSSHATTDVAIIGAGPSGAAAAAWLARRGLAVEVIERDLFPRFSIGESLLPQCMVHLEACGLLEAAQAGDYQVKNGAAFTWRGQHAAIDFRDKFTSGPGSTWQVERADFDQRLIEGAMQAGARVRFGSTVDAFIPDPDRPRLMITDAGGERSTLVARFVLDASGYGRVLARLTGLARPSTLESRCALFTHVEDRIDCPRHDRDKILIGLHPDCAGVWYWLIPFRNGRASVGVVGDRATINAAAESDSERLWHFIHAEPRLATLLARATAVRDTGRLEGYSADVAQLHGPGFALLGNAGEFLDPVFSSGVTIALDSALRAAPLVERQLGGEAIDWDTQFEWPLRRGVATFREFVEAWYDGRLPRIIFNQRQTPRIRSMISSVLAGYAWDCTNPFVDASRRRLNSLAEACTNEPDSAFPTS</sequence>
<dbReference type="SUPFAM" id="SSF51905">
    <property type="entry name" value="FAD/NAD(P)-binding domain"/>
    <property type="match status" value="1"/>
</dbReference>
<dbReference type="PANTHER" id="PTHR43747:SF1">
    <property type="entry name" value="SLR1998 PROTEIN"/>
    <property type="match status" value="1"/>
</dbReference>
<evidence type="ECO:0000313" key="3">
    <source>
        <dbReference type="Proteomes" id="UP000252405"/>
    </source>
</evidence>
<reference evidence="2 3" key="1">
    <citation type="submission" date="2018-07" db="EMBL/GenBank/DDBJ databases">
        <title>Halomonas montanilacus sp. nov., isolated from Lake Pengyan on Tibetan Plateau.</title>
        <authorList>
            <person name="Lu H."/>
            <person name="Xing P."/>
            <person name="Wu Q."/>
        </authorList>
    </citation>
    <scope>NUCLEOTIDE SEQUENCE [LARGE SCALE GENOMIC DNA]</scope>
    <source>
        <strain evidence="2 3">PYC7W</strain>
    </source>
</reference>
<evidence type="ECO:0000313" key="2">
    <source>
        <dbReference type="EMBL" id="RCV91719.1"/>
    </source>
</evidence>
<evidence type="ECO:0000259" key="1">
    <source>
        <dbReference type="Pfam" id="PF01494"/>
    </source>
</evidence>
<dbReference type="AlphaFoldDB" id="A0A368U3I5"/>
<dbReference type="OrthoDB" id="103324at2"/>
<gene>
    <name evidence="2" type="ORF">DU505_01235</name>
</gene>
<keyword evidence="3" id="KW-1185">Reference proteome</keyword>